<feature type="compositionally biased region" description="Polar residues" evidence="1">
    <location>
        <begin position="28"/>
        <end position="39"/>
    </location>
</feature>
<feature type="chain" id="PRO_5039427857" evidence="2">
    <location>
        <begin position="23"/>
        <end position="239"/>
    </location>
</feature>
<feature type="signal peptide" evidence="2">
    <location>
        <begin position="1"/>
        <end position="22"/>
    </location>
</feature>
<evidence type="ECO:0000256" key="2">
    <source>
        <dbReference type="SAM" id="SignalP"/>
    </source>
</evidence>
<evidence type="ECO:0000256" key="1">
    <source>
        <dbReference type="SAM" id="MobiDB-lite"/>
    </source>
</evidence>
<dbReference type="Pfam" id="PF05708">
    <property type="entry name" value="Peptidase_C92"/>
    <property type="match status" value="1"/>
</dbReference>
<feature type="region of interest" description="Disordered" evidence="1">
    <location>
        <begin position="28"/>
        <end position="53"/>
    </location>
</feature>
<dbReference type="EMBL" id="PNGG01000003">
    <property type="protein sequence ID" value="PMC19068.1"/>
    <property type="molecule type" value="Genomic_DNA"/>
</dbReference>
<gene>
    <name evidence="3" type="ORF">CJ235_07315</name>
</gene>
<evidence type="ECO:0000313" key="4">
    <source>
        <dbReference type="Proteomes" id="UP000235748"/>
    </source>
</evidence>
<dbReference type="Gene3D" id="3.90.1720.10">
    <property type="entry name" value="endopeptidase domain like (from Nostoc punctiforme)"/>
    <property type="match status" value="1"/>
</dbReference>
<sequence length="239" mass="27164">MKLFFRISVVAILFTLVFSQLAPQISANEENDASTTSYEQMKKEGKLDPDTTKEQYSELQTQLQQDKIEEKKEVSSDEFQNDTSTRAKFKLKPGDILVTNASGSSNNGLTGHAAIAKNSKSVVEMPGYGKHIRTIKFSKFRHNHKTGKGKYIKVYRVSSKKGKKAAKWAAKQSKNKKLKYSLGMNILNKHYSYCSKLVWQAYYYGAGKNTVRSKRSQQWVTPYKLAHNIKGAKKVKTYK</sequence>
<dbReference type="KEGG" id="spet:CEP67_08070"/>
<feature type="compositionally biased region" description="Basic and acidic residues" evidence="1">
    <location>
        <begin position="40"/>
        <end position="53"/>
    </location>
</feature>
<dbReference type="InterPro" id="IPR024453">
    <property type="entry name" value="Peptidase_C92"/>
</dbReference>
<reference evidence="3 4" key="1">
    <citation type="submission" date="2017-09" db="EMBL/GenBank/DDBJ databases">
        <title>Bacterial strain isolated from the female urinary microbiota.</title>
        <authorList>
            <person name="Thomas-White K."/>
            <person name="Kumar N."/>
            <person name="Forster S."/>
            <person name="Putonti C."/>
            <person name="Lawley T."/>
            <person name="Wolfe A.J."/>
        </authorList>
    </citation>
    <scope>NUCLEOTIDE SEQUENCE [LARGE SCALE GENOMIC DNA]</scope>
    <source>
        <strain evidence="3 4">UMB0834</strain>
    </source>
</reference>
<evidence type="ECO:0000313" key="3">
    <source>
        <dbReference type="EMBL" id="PMC19068.1"/>
    </source>
</evidence>
<dbReference type="GeneID" id="42043785"/>
<organism evidence="3 4">
    <name type="scientific">Staphylococcus pettenkoferi</name>
    <dbReference type="NCBI Taxonomy" id="170573"/>
    <lineage>
        <taxon>Bacteria</taxon>
        <taxon>Bacillati</taxon>
        <taxon>Bacillota</taxon>
        <taxon>Bacilli</taxon>
        <taxon>Bacillales</taxon>
        <taxon>Staphylococcaceae</taxon>
        <taxon>Staphylococcus</taxon>
    </lineage>
</organism>
<proteinExistence type="predicted"/>
<dbReference type="AlphaFoldDB" id="A0A1Z3U1U8"/>
<keyword evidence="2" id="KW-0732">Signal</keyword>
<dbReference type="RefSeq" id="WP_002471989.1">
    <property type="nucleotide sequence ID" value="NZ_CP022096.2"/>
</dbReference>
<dbReference type="Proteomes" id="UP000235748">
    <property type="component" value="Unassembled WGS sequence"/>
</dbReference>
<dbReference type="InterPro" id="IPR038765">
    <property type="entry name" value="Papain-like_cys_pep_sf"/>
</dbReference>
<dbReference type="SUPFAM" id="SSF54001">
    <property type="entry name" value="Cysteine proteinases"/>
    <property type="match status" value="1"/>
</dbReference>
<comment type="caution">
    <text evidence="3">The sequence shown here is derived from an EMBL/GenBank/DDBJ whole genome shotgun (WGS) entry which is preliminary data.</text>
</comment>
<protein>
    <submittedName>
        <fullName evidence="3">Uncharacterized protein</fullName>
    </submittedName>
</protein>
<accession>A0A1Z3U1U8</accession>
<dbReference type="STRING" id="170573.GCA_001076995_01777"/>
<name>A0A1Z3U1U8_9STAP</name>